<keyword evidence="8" id="KW-1185">Reference proteome</keyword>
<keyword evidence="6" id="KW-0963">Cytoplasm</keyword>
<dbReference type="PANTHER" id="PTHR20275">
    <property type="entry name" value="NAD KINASE"/>
    <property type="match status" value="1"/>
</dbReference>
<dbReference type="InterPro" id="IPR017438">
    <property type="entry name" value="ATP-NAD_kinase_N"/>
</dbReference>
<dbReference type="Gene3D" id="3.40.50.10330">
    <property type="entry name" value="Probable inorganic polyphosphate/atp-NAD kinase, domain 1"/>
    <property type="match status" value="1"/>
</dbReference>
<evidence type="ECO:0000313" key="8">
    <source>
        <dbReference type="Proteomes" id="UP000199227"/>
    </source>
</evidence>
<dbReference type="GO" id="GO:0051287">
    <property type="term" value="F:NAD binding"/>
    <property type="evidence" value="ECO:0007669"/>
    <property type="project" value="UniProtKB-ARBA"/>
</dbReference>
<feature type="binding site" evidence="6">
    <location>
        <position position="175"/>
    </location>
    <ligand>
        <name>NAD(+)</name>
        <dbReference type="ChEBI" id="CHEBI:57540"/>
    </ligand>
</feature>
<dbReference type="HAMAP" id="MF_00361">
    <property type="entry name" value="NAD_kinase"/>
    <property type="match status" value="1"/>
</dbReference>
<keyword evidence="4 6" id="KW-0520">NAD</keyword>
<proteinExistence type="inferred from homology"/>
<dbReference type="EMBL" id="FOXB01000011">
    <property type="protein sequence ID" value="SFP23107.1"/>
    <property type="molecule type" value="Genomic_DNA"/>
</dbReference>
<keyword evidence="2 6" id="KW-0418">Kinase</keyword>
<dbReference type="STRING" id="223786.SAMN05216234_11137"/>
<comment type="function">
    <text evidence="6">Involved in the regulation of the intracellular balance of NAD and NADP, and is a key enzyme in the biosynthesis of NADP. Catalyzes specifically the phosphorylation on 2'-hydroxyl of the adenosine moiety of NAD to yield NADP.</text>
</comment>
<comment type="catalytic activity">
    <reaction evidence="5 6">
        <text>NAD(+) + ATP = ADP + NADP(+) + H(+)</text>
        <dbReference type="Rhea" id="RHEA:18629"/>
        <dbReference type="ChEBI" id="CHEBI:15378"/>
        <dbReference type="ChEBI" id="CHEBI:30616"/>
        <dbReference type="ChEBI" id="CHEBI:57540"/>
        <dbReference type="ChEBI" id="CHEBI:58349"/>
        <dbReference type="ChEBI" id="CHEBI:456216"/>
        <dbReference type="EC" id="2.7.1.23"/>
    </reaction>
</comment>
<dbReference type="Gene3D" id="2.60.200.30">
    <property type="entry name" value="Probable inorganic polyphosphate/atp-NAD kinase, domain 2"/>
    <property type="match status" value="1"/>
</dbReference>
<keyword evidence="6" id="KW-0067">ATP-binding</keyword>
<feature type="binding site" evidence="6">
    <location>
        <position position="156"/>
    </location>
    <ligand>
        <name>NAD(+)</name>
        <dbReference type="ChEBI" id="CHEBI:57540"/>
    </ligand>
</feature>
<keyword evidence="3 6" id="KW-0521">NADP</keyword>
<dbReference type="EC" id="2.7.1.23" evidence="6"/>
<keyword evidence="1 6" id="KW-0808">Transferase</keyword>
<dbReference type="InterPro" id="IPR002504">
    <property type="entry name" value="NADK"/>
</dbReference>
<dbReference type="GO" id="GO:0003951">
    <property type="term" value="F:NAD+ kinase activity"/>
    <property type="evidence" value="ECO:0007669"/>
    <property type="project" value="UniProtKB-UniRule"/>
</dbReference>
<dbReference type="Proteomes" id="UP000199227">
    <property type="component" value="Unassembled WGS sequence"/>
</dbReference>
<evidence type="ECO:0000256" key="6">
    <source>
        <dbReference type="HAMAP-Rule" id="MF_00361"/>
    </source>
</evidence>
<comment type="subcellular location">
    <subcellularLocation>
        <location evidence="6">Cytoplasm</location>
    </subcellularLocation>
</comment>
<feature type="active site" description="Proton acceptor" evidence="6">
    <location>
        <position position="72"/>
    </location>
</feature>
<dbReference type="GO" id="GO:0006741">
    <property type="term" value="P:NADP+ biosynthetic process"/>
    <property type="evidence" value="ECO:0007669"/>
    <property type="project" value="UniProtKB-UniRule"/>
</dbReference>
<dbReference type="OrthoDB" id="9774737at2"/>
<evidence type="ECO:0000256" key="3">
    <source>
        <dbReference type="ARBA" id="ARBA00022857"/>
    </source>
</evidence>
<evidence type="ECO:0000313" key="7">
    <source>
        <dbReference type="EMBL" id="SFP23107.1"/>
    </source>
</evidence>
<evidence type="ECO:0000256" key="2">
    <source>
        <dbReference type="ARBA" id="ARBA00022777"/>
    </source>
</evidence>
<dbReference type="GO" id="GO:0046872">
    <property type="term" value="F:metal ion binding"/>
    <property type="evidence" value="ECO:0007669"/>
    <property type="project" value="UniProtKB-UniRule"/>
</dbReference>
<dbReference type="GO" id="GO:0005524">
    <property type="term" value="F:ATP binding"/>
    <property type="evidence" value="ECO:0007669"/>
    <property type="project" value="UniProtKB-KW"/>
</dbReference>
<name>A0A1I5NN41_9BACT</name>
<sequence length="287" mass="32009">MEAELDIKRVGIVLRPSTPELKTLFFQVKGIFERYGAEVLIDSISAGMIGVLGQDFTSMCEASDILVCIGGDGTLISLARRSYKYHKPILGINAGTLGFLADINPSEIEGFIDKLYSGEYRIDERMMIKGILKGKADEKVFYSFNDIVISRPSISKMVKVDAYIDKKWFNTYYGDGLIISTPTGSTAYNLASGGPVTFPLTDAFILTPICPHSLTQRPLVMPANFEIEIKTPEKISLVIIDGQEKYEFGPNDTLIIQKASIGARLIHRIERNYFDVLRDKLSWGQCR</sequence>
<dbReference type="GO" id="GO:0019674">
    <property type="term" value="P:NAD+ metabolic process"/>
    <property type="evidence" value="ECO:0007669"/>
    <property type="project" value="InterPro"/>
</dbReference>
<comment type="caution">
    <text evidence="6">Lacks conserved residue(s) required for the propagation of feature annotation.</text>
</comment>
<evidence type="ECO:0000256" key="1">
    <source>
        <dbReference type="ARBA" id="ARBA00022679"/>
    </source>
</evidence>
<gene>
    <name evidence="6" type="primary">nadK</name>
    <name evidence="7" type="ORF">SAMN05216234_11137</name>
</gene>
<dbReference type="InterPro" id="IPR016064">
    <property type="entry name" value="NAD/diacylglycerol_kinase_sf"/>
</dbReference>
<comment type="similarity">
    <text evidence="6">Belongs to the NAD kinase family.</text>
</comment>
<dbReference type="AlphaFoldDB" id="A0A1I5NN41"/>
<dbReference type="Pfam" id="PF01513">
    <property type="entry name" value="NAD_kinase"/>
    <property type="match status" value="1"/>
</dbReference>
<dbReference type="PANTHER" id="PTHR20275:SF0">
    <property type="entry name" value="NAD KINASE"/>
    <property type="match status" value="1"/>
</dbReference>
<feature type="binding site" evidence="6">
    <location>
        <begin position="145"/>
        <end position="146"/>
    </location>
    <ligand>
        <name>NAD(+)</name>
        <dbReference type="ChEBI" id="CHEBI:57540"/>
    </ligand>
</feature>
<feature type="binding site" evidence="6">
    <location>
        <begin position="72"/>
        <end position="73"/>
    </location>
    <ligand>
        <name>NAD(+)</name>
        <dbReference type="ChEBI" id="CHEBI:57540"/>
    </ligand>
</feature>
<dbReference type="GO" id="GO:0005737">
    <property type="term" value="C:cytoplasm"/>
    <property type="evidence" value="ECO:0007669"/>
    <property type="project" value="UniProtKB-SubCell"/>
</dbReference>
<dbReference type="RefSeq" id="WP_092911874.1">
    <property type="nucleotide sequence ID" value="NZ_FOXB01000011.1"/>
</dbReference>
<protein>
    <recommendedName>
        <fullName evidence="6">NAD kinase</fullName>
        <ecNumber evidence="6">2.7.1.23</ecNumber>
    </recommendedName>
    <alternativeName>
        <fullName evidence="6">ATP-dependent NAD kinase</fullName>
    </alternativeName>
</protein>
<evidence type="ECO:0000256" key="5">
    <source>
        <dbReference type="ARBA" id="ARBA00047925"/>
    </source>
</evidence>
<feature type="binding site" evidence="6">
    <location>
        <position position="243"/>
    </location>
    <ligand>
        <name>NAD(+)</name>
        <dbReference type="ChEBI" id="CHEBI:57540"/>
    </ligand>
</feature>
<organism evidence="7 8">
    <name type="scientific">Hydrogenimonas thermophila</name>
    <dbReference type="NCBI Taxonomy" id="223786"/>
    <lineage>
        <taxon>Bacteria</taxon>
        <taxon>Pseudomonadati</taxon>
        <taxon>Campylobacterota</taxon>
        <taxon>Epsilonproteobacteria</taxon>
        <taxon>Campylobacterales</taxon>
        <taxon>Hydrogenimonadaceae</taxon>
        <taxon>Hydrogenimonas</taxon>
    </lineage>
</organism>
<comment type="cofactor">
    <cofactor evidence="6">
        <name>a divalent metal cation</name>
        <dbReference type="ChEBI" id="CHEBI:60240"/>
    </cofactor>
</comment>
<reference evidence="7 8" key="1">
    <citation type="submission" date="2016-10" db="EMBL/GenBank/DDBJ databases">
        <authorList>
            <person name="de Groot N.N."/>
        </authorList>
    </citation>
    <scope>NUCLEOTIDE SEQUENCE [LARGE SCALE GENOMIC DNA]</scope>
    <source>
        <strain evidence="7 8">EP1-55-1</strain>
    </source>
</reference>
<dbReference type="InterPro" id="IPR017437">
    <property type="entry name" value="ATP-NAD_kinase_PpnK-typ_C"/>
</dbReference>
<dbReference type="Pfam" id="PF20143">
    <property type="entry name" value="NAD_kinase_C"/>
    <property type="match status" value="1"/>
</dbReference>
<keyword evidence="6" id="KW-0547">Nucleotide-binding</keyword>
<evidence type="ECO:0000256" key="4">
    <source>
        <dbReference type="ARBA" id="ARBA00023027"/>
    </source>
</evidence>
<dbReference type="SUPFAM" id="SSF111331">
    <property type="entry name" value="NAD kinase/diacylglycerol kinase-like"/>
    <property type="match status" value="1"/>
</dbReference>
<accession>A0A1I5NN41</accession>